<accession>A0ABC9FNG5</accession>
<keyword evidence="3" id="KW-1185">Reference proteome</keyword>
<evidence type="ECO:0000259" key="1">
    <source>
        <dbReference type="SMART" id="SM00256"/>
    </source>
</evidence>
<dbReference type="Proteomes" id="UP001497457">
    <property type="component" value="Chromosome 7b"/>
</dbReference>
<proteinExistence type="predicted"/>
<sequence length="390" mass="42899">MSLLKPCAAPAVAASVTGVLHPDAVYEILLRLPAKELCRLRAVCRPWRSLLSDPQFIATHSARHPEPLVVAGNATGYRGDGVLFDIINLSGQVVKRVRSTAPTGGRGNERVASIQSRLVCIADETGLSCRLLDPATGSVCAFAKQFSEEVSPRYAHRYNALVAFGQVGPTGVYKALRVVDHSFIWPPVYEVCTLDGSSHARWRAKQTPTYGFRLNFLHSVVINGKVYFLTDLQVHNEQDQIAYFDLETEKWSPSIMGPLSSVANNGDGDGLTNNHIDCLNLSLAELNGCLVVVCRTVSSSLDLWYLKDFQKDLWVKKYSFQVNLSAHLSEFYLHPLLVLTDGRIVTYLGNRGSLRTYDPSTSNYTEVLMNKCVSVGLYTGSLLSLANSAK</sequence>
<dbReference type="Pfam" id="PF00646">
    <property type="entry name" value="F-box"/>
    <property type="match status" value="1"/>
</dbReference>
<dbReference type="AlphaFoldDB" id="A0ABC9FNG5"/>
<dbReference type="SMART" id="SM00256">
    <property type="entry name" value="FBOX"/>
    <property type="match status" value="1"/>
</dbReference>
<dbReference type="CDD" id="cd22157">
    <property type="entry name" value="F-box_AtFBW1-like"/>
    <property type="match status" value="1"/>
</dbReference>
<dbReference type="PANTHER" id="PTHR31111:SF133">
    <property type="entry name" value="OS07G0196600 PROTEIN"/>
    <property type="match status" value="1"/>
</dbReference>
<evidence type="ECO:0000313" key="3">
    <source>
        <dbReference type="Proteomes" id="UP001497457"/>
    </source>
</evidence>
<dbReference type="InterPro" id="IPR011043">
    <property type="entry name" value="Gal_Oxase/kelch_b-propeller"/>
</dbReference>
<reference evidence="3" key="1">
    <citation type="submission" date="2024-06" db="EMBL/GenBank/DDBJ databases">
        <authorList>
            <person name="Ryan C."/>
        </authorList>
    </citation>
    <scope>NUCLEOTIDE SEQUENCE [LARGE SCALE GENOMIC DNA]</scope>
</reference>
<reference evidence="2 3" key="2">
    <citation type="submission" date="2024-10" db="EMBL/GenBank/DDBJ databases">
        <authorList>
            <person name="Ryan C."/>
        </authorList>
    </citation>
    <scope>NUCLEOTIDE SEQUENCE [LARGE SCALE GENOMIC DNA]</scope>
</reference>
<evidence type="ECO:0000313" key="2">
    <source>
        <dbReference type="EMBL" id="CAL5079005.1"/>
    </source>
</evidence>
<dbReference type="InterPro" id="IPR015915">
    <property type="entry name" value="Kelch-typ_b-propeller"/>
</dbReference>
<dbReference type="InterPro" id="IPR013187">
    <property type="entry name" value="F-box-assoc_dom_typ3"/>
</dbReference>
<dbReference type="InterPro" id="IPR001810">
    <property type="entry name" value="F-box_dom"/>
</dbReference>
<gene>
    <name evidence="2" type="ORF">URODEC1_LOCUS107403</name>
</gene>
<organism evidence="2 3">
    <name type="scientific">Urochloa decumbens</name>
    <dbReference type="NCBI Taxonomy" id="240449"/>
    <lineage>
        <taxon>Eukaryota</taxon>
        <taxon>Viridiplantae</taxon>
        <taxon>Streptophyta</taxon>
        <taxon>Embryophyta</taxon>
        <taxon>Tracheophyta</taxon>
        <taxon>Spermatophyta</taxon>
        <taxon>Magnoliopsida</taxon>
        <taxon>Liliopsida</taxon>
        <taxon>Poales</taxon>
        <taxon>Poaceae</taxon>
        <taxon>PACMAD clade</taxon>
        <taxon>Panicoideae</taxon>
        <taxon>Panicodae</taxon>
        <taxon>Paniceae</taxon>
        <taxon>Melinidinae</taxon>
        <taxon>Urochloa</taxon>
    </lineage>
</organism>
<dbReference type="InterPro" id="IPR036047">
    <property type="entry name" value="F-box-like_dom_sf"/>
</dbReference>
<dbReference type="SUPFAM" id="SSF81383">
    <property type="entry name" value="F-box domain"/>
    <property type="match status" value="1"/>
</dbReference>
<dbReference type="InterPro" id="IPR017451">
    <property type="entry name" value="F-box-assoc_interact_dom"/>
</dbReference>
<dbReference type="NCBIfam" id="TIGR01640">
    <property type="entry name" value="F_box_assoc_1"/>
    <property type="match status" value="1"/>
</dbReference>
<dbReference type="Gene3D" id="2.120.10.80">
    <property type="entry name" value="Kelch-type beta propeller"/>
    <property type="match status" value="1"/>
</dbReference>
<protein>
    <recommendedName>
        <fullName evidence="1">F-box domain-containing protein</fullName>
    </recommendedName>
</protein>
<dbReference type="EMBL" id="OZ075117">
    <property type="protein sequence ID" value="CAL5079005.1"/>
    <property type="molecule type" value="Genomic_DNA"/>
</dbReference>
<dbReference type="PANTHER" id="PTHR31111">
    <property type="entry name" value="BNAA05G37150D PROTEIN-RELATED"/>
    <property type="match status" value="1"/>
</dbReference>
<name>A0ABC9FNG5_9POAL</name>
<feature type="domain" description="F-box" evidence="1">
    <location>
        <begin position="20"/>
        <end position="60"/>
    </location>
</feature>
<dbReference type="Gene3D" id="1.20.1280.50">
    <property type="match status" value="1"/>
</dbReference>
<dbReference type="Pfam" id="PF08268">
    <property type="entry name" value="FBA_3"/>
    <property type="match status" value="1"/>
</dbReference>
<dbReference type="SUPFAM" id="SSF50965">
    <property type="entry name" value="Galactose oxidase, central domain"/>
    <property type="match status" value="1"/>
</dbReference>